<protein>
    <submittedName>
        <fullName evidence="3">Condensin complex subunit 1-like</fullName>
    </submittedName>
</protein>
<dbReference type="GO" id="GO:0009451">
    <property type="term" value="P:RNA modification"/>
    <property type="evidence" value="ECO:0007669"/>
    <property type="project" value="InterPro"/>
</dbReference>
<comment type="caution">
    <text evidence="3">The sequence shown here is derived from an EMBL/GenBank/DDBJ whole genome shotgun (WGS) entry which is preliminary data.</text>
</comment>
<dbReference type="Gene3D" id="1.25.40.10">
    <property type="entry name" value="Tetratricopeptide repeat domain"/>
    <property type="match status" value="2"/>
</dbReference>
<organism evidence="3 4">
    <name type="scientific">Hibiscus syriacus</name>
    <name type="common">Rose of Sharon</name>
    <dbReference type="NCBI Taxonomy" id="106335"/>
    <lineage>
        <taxon>Eukaryota</taxon>
        <taxon>Viridiplantae</taxon>
        <taxon>Streptophyta</taxon>
        <taxon>Embryophyta</taxon>
        <taxon>Tracheophyta</taxon>
        <taxon>Spermatophyta</taxon>
        <taxon>Magnoliopsida</taxon>
        <taxon>eudicotyledons</taxon>
        <taxon>Gunneridae</taxon>
        <taxon>Pentapetalae</taxon>
        <taxon>rosids</taxon>
        <taxon>malvids</taxon>
        <taxon>Malvales</taxon>
        <taxon>Malvaceae</taxon>
        <taxon>Malvoideae</taxon>
        <taxon>Hibiscus</taxon>
    </lineage>
</organism>
<evidence type="ECO:0000256" key="1">
    <source>
        <dbReference type="ARBA" id="ARBA00022737"/>
    </source>
</evidence>
<dbReference type="FunFam" id="1.25.40.10:FF:000158">
    <property type="entry name" value="pentatricopeptide repeat-containing protein At2g33680"/>
    <property type="match status" value="1"/>
</dbReference>
<dbReference type="Pfam" id="PF13041">
    <property type="entry name" value="PPR_2"/>
    <property type="match status" value="1"/>
</dbReference>
<keyword evidence="1" id="KW-0677">Repeat</keyword>
<dbReference type="PROSITE" id="PS51375">
    <property type="entry name" value="PPR"/>
    <property type="match status" value="1"/>
</dbReference>
<dbReference type="InterPro" id="IPR002885">
    <property type="entry name" value="PPR_rpt"/>
</dbReference>
<dbReference type="GO" id="GO:0003723">
    <property type="term" value="F:RNA binding"/>
    <property type="evidence" value="ECO:0007669"/>
    <property type="project" value="InterPro"/>
</dbReference>
<dbReference type="Pfam" id="PF20431">
    <property type="entry name" value="E_motif"/>
    <property type="match status" value="1"/>
</dbReference>
<reference evidence="3" key="1">
    <citation type="submission" date="2019-09" db="EMBL/GenBank/DDBJ databases">
        <title>Draft genome information of white flower Hibiscus syriacus.</title>
        <authorList>
            <person name="Kim Y.-M."/>
        </authorList>
    </citation>
    <scope>NUCLEOTIDE SEQUENCE [LARGE SCALE GENOMIC DNA]</scope>
    <source>
        <strain evidence="3">YM2019G1</strain>
    </source>
</reference>
<dbReference type="PANTHER" id="PTHR47926">
    <property type="entry name" value="PENTATRICOPEPTIDE REPEAT-CONTAINING PROTEIN"/>
    <property type="match status" value="1"/>
</dbReference>
<gene>
    <name evidence="3" type="ORF">F3Y22_tig00110895pilonHSYRG00361</name>
</gene>
<evidence type="ECO:0000313" key="3">
    <source>
        <dbReference type="EMBL" id="KAE8690420.1"/>
    </source>
</evidence>
<dbReference type="Pfam" id="PF01535">
    <property type="entry name" value="PPR"/>
    <property type="match status" value="3"/>
</dbReference>
<dbReference type="InterPro" id="IPR011990">
    <property type="entry name" value="TPR-like_helical_dom_sf"/>
</dbReference>
<name>A0A6A2ZFT3_HIBSY</name>
<dbReference type="Proteomes" id="UP000436088">
    <property type="component" value="Unassembled WGS sequence"/>
</dbReference>
<dbReference type="NCBIfam" id="TIGR00756">
    <property type="entry name" value="PPR"/>
    <property type="match status" value="1"/>
</dbReference>
<sequence length="276" mass="31315">MPCKNVVSWTTMITRYVQGEQSEEALKIFSKMLADRVKPSEATFVSVLSACSNLAGLVEGQQVHQTTVKTVYRHSEIVVYALINMYSKCGELSIARRMFDGGLISQREVVSWNDMIAAYAHHGCGRHSGMLEEGLRYFDELVKDKSIQVREEHYACLVDLFSRAGKLKEAFEFIVQLGIKPSVSIREALLAGCHVHGDAKKIIEAEPENAGTFLLLSNIYAWGGKWRDAAKVRLKMKDKGLKKQPVCSWIEVEHKNYTLHANRLRIEYKYQIPMND</sequence>
<keyword evidence="4" id="KW-1185">Reference proteome</keyword>
<dbReference type="PANTHER" id="PTHR47926:SF373">
    <property type="entry name" value="TETRATRICOPEPTIDE-LIKE HELICAL DOMAIN SUPERFAMILY, DYW DOMAIN-CONTAINING PROTEIN"/>
    <property type="match status" value="1"/>
</dbReference>
<evidence type="ECO:0000256" key="2">
    <source>
        <dbReference type="PROSITE-ProRule" id="PRU00708"/>
    </source>
</evidence>
<dbReference type="EMBL" id="VEPZ02001152">
    <property type="protein sequence ID" value="KAE8690420.1"/>
    <property type="molecule type" value="Genomic_DNA"/>
</dbReference>
<dbReference type="InterPro" id="IPR046960">
    <property type="entry name" value="PPR_At4g14850-like_plant"/>
</dbReference>
<accession>A0A6A2ZFT3</accession>
<evidence type="ECO:0000313" key="4">
    <source>
        <dbReference type="Proteomes" id="UP000436088"/>
    </source>
</evidence>
<dbReference type="GO" id="GO:0099402">
    <property type="term" value="P:plant organ development"/>
    <property type="evidence" value="ECO:0007669"/>
    <property type="project" value="UniProtKB-ARBA"/>
</dbReference>
<feature type="repeat" description="PPR" evidence="2">
    <location>
        <begin position="5"/>
        <end position="39"/>
    </location>
</feature>
<proteinExistence type="predicted"/>
<dbReference type="AlphaFoldDB" id="A0A6A2ZFT3"/>
<dbReference type="InterPro" id="IPR046848">
    <property type="entry name" value="E_motif"/>
</dbReference>